<dbReference type="AlphaFoldDB" id="A0A218XI40"/>
<evidence type="ECO:0000313" key="1">
    <source>
        <dbReference type="EMBL" id="OWM84396.1"/>
    </source>
</evidence>
<evidence type="ECO:0000313" key="2">
    <source>
        <dbReference type="Proteomes" id="UP000197138"/>
    </source>
</evidence>
<name>A0A218XI40_PUNGR</name>
<proteinExistence type="predicted"/>
<dbReference type="Proteomes" id="UP000197138">
    <property type="component" value="Unassembled WGS sequence"/>
</dbReference>
<reference evidence="2" key="1">
    <citation type="journal article" date="2017" name="Plant J.">
        <title>The pomegranate (Punica granatum L.) genome and the genomics of punicalagin biosynthesis.</title>
        <authorList>
            <person name="Qin G."/>
            <person name="Xu C."/>
            <person name="Ming R."/>
            <person name="Tang H."/>
            <person name="Guyot R."/>
            <person name="Kramer E.M."/>
            <person name="Hu Y."/>
            <person name="Yi X."/>
            <person name="Qi Y."/>
            <person name="Xu X."/>
            <person name="Gao Z."/>
            <person name="Pan H."/>
            <person name="Jian J."/>
            <person name="Tian Y."/>
            <person name="Yue Z."/>
            <person name="Xu Y."/>
        </authorList>
    </citation>
    <scope>NUCLEOTIDE SEQUENCE [LARGE SCALE GENOMIC DNA]</scope>
    <source>
        <strain evidence="2">cv. Dabenzi</strain>
    </source>
</reference>
<organism evidence="1 2">
    <name type="scientific">Punica granatum</name>
    <name type="common">Pomegranate</name>
    <dbReference type="NCBI Taxonomy" id="22663"/>
    <lineage>
        <taxon>Eukaryota</taxon>
        <taxon>Viridiplantae</taxon>
        <taxon>Streptophyta</taxon>
        <taxon>Embryophyta</taxon>
        <taxon>Tracheophyta</taxon>
        <taxon>Spermatophyta</taxon>
        <taxon>Magnoliopsida</taxon>
        <taxon>eudicotyledons</taxon>
        <taxon>Gunneridae</taxon>
        <taxon>Pentapetalae</taxon>
        <taxon>rosids</taxon>
        <taxon>malvids</taxon>
        <taxon>Myrtales</taxon>
        <taxon>Lythraceae</taxon>
        <taxon>Punica</taxon>
    </lineage>
</organism>
<comment type="caution">
    <text evidence="1">The sequence shown here is derived from an EMBL/GenBank/DDBJ whole genome shotgun (WGS) entry which is preliminary data.</text>
</comment>
<gene>
    <name evidence="1" type="ORF">CDL15_Pgr002724</name>
</gene>
<dbReference type="EMBL" id="MTKT01001592">
    <property type="protein sequence ID" value="OWM84396.1"/>
    <property type="molecule type" value="Genomic_DNA"/>
</dbReference>
<protein>
    <submittedName>
        <fullName evidence="1">Uncharacterized protein</fullName>
    </submittedName>
</protein>
<accession>A0A218XI40</accession>
<sequence>MRHERARSANLRCRKVCSHGLADPASLQEARESWLGELALQESKLAQVRKHGYFARGASEVARRTCGAGKYARTGYQTRQLCKRHERGGSANLRCRKVTSHGLADPARLQGARARWLGEVVVQESELARVSRLGKVARGMGEVARRNSGARN</sequence>